<evidence type="ECO:0000256" key="4">
    <source>
        <dbReference type="ARBA" id="ARBA00023211"/>
    </source>
</evidence>
<proteinExistence type="inferred from homology"/>
<dbReference type="GO" id="GO:0000034">
    <property type="term" value="F:adenine deaminase activity"/>
    <property type="evidence" value="ECO:0007669"/>
    <property type="project" value="UniProtKB-UniRule"/>
</dbReference>
<evidence type="ECO:0000313" key="10">
    <source>
        <dbReference type="EMBL" id="SFE73392.1"/>
    </source>
</evidence>
<accession>A0A1I2CYT5</accession>
<evidence type="ECO:0000256" key="6">
    <source>
        <dbReference type="HAMAP-Rule" id="MF_01518"/>
    </source>
</evidence>
<keyword evidence="7" id="KW-0812">Transmembrane</keyword>
<evidence type="ECO:0000313" key="11">
    <source>
        <dbReference type="Proteomes" id="UP000181976"/>
    </source>
</evidence>
<dbReference type="AlphaFoldDB" id="A0A1I2CYT5"/>
<evidence type="ECO:0000256" key="7">
    <source>
        <dbReference type="SAM" id="Phobius"/>
    </source>
</evidence>
<dbReference type="PANTHER" id="PTHR11113:SF2">
    <property type="entry name" value="ADENINE DEAMINASE"/>
    <property type="match status" value="1"/>
</dbReference>
<gene>
    <name evidence="6" type="primary">ade</name>
    <name evidence="10" type="ORF">SAMN05444380_11753</name>
</gene>
<dbReference type="PANTHER" id="PTHR11113">
    <property type="entry name" value="N-ACETYLGLUCOSAMINE-6-PHOSPHATE DEACETYLASE"/>
    <property type="match status" value="1"/>
</dbReference>
<dbReference type="InterPro" id="IPR032466">
    <property type="entry name" value="Metal_Hydrolase"/>
</dbReference>
<keyword evidence="7" id="KW-1133">Transmembrane helix</keyword>
<comment type="catalytic activity">
    <reaction evidence="5 6">
        <text>adenine + H2O + H(+) = hypoxanthine + NH4(+)</text>
        <dbReference type="Rhea" id="RHEA:23688"/>
        <dbReference type="ChEBI" id="CHEBI:15377"/>
        <dbReference type="ChEBI" id="CHEBI:15378"/>
        <dbReference type="ChEBI" id="CHEBI:16708"/>
        <dbReference type="ChEBI" id="CHEBI:17368"/>
        <dbReference type="ChEBI" id="CHEBI:28938"/>
        <dbReference type="EC" id="3.5.4.2"/>
    </reaction>
</comment>
<dbReference type="HAMAP" id="MF_01518">
    <property type="entry name" value="Adenine_deamin"/>
    <property type="match status" value="1"/>
</dbReference>
<dbReference type="InterPro" id="IPR011059">
    <property type="entry name" value="Metal-dep_hydrolase_composite"/>
</dbReference>
<keyword evidence="11" id="KW-1185">Reference proteome</keyword>
<keyword evidence="4 6" id="KW-0464">Manganese</keyword>
<evidence type="ECO:0000256" key="2">
    <source>
        <dbReference type="ARBA" id="ARBA00012782"/>
    </source>
</evidence>
<dbReference type="Proteomes" id="UP000181976">
    <property type="component" value="Unassembled WGS sequence"/>
</dbReference>
<feature type="domain" description="Adenine deaminase C-terminal" evidence="9">
    <location>
        <begin position="417"/>
        <end position="580"/>
    </location>
</feature>
<dbReference type="Gene3D" id="2.30.40.10">
    <property type="entry name" value="Urease, subunit C, domain 1"/>
    <property type="match status" value="1"/>
</dbReference>
<dbReference type="InterPro" id="IPR026912">
    <property type="entry name" value="Adenine_deam_C"/>
</dbReference>
<dbReference type="InParanoid" id="A0A1I2CYT5"/>
<dbReference type="EMBL" id="FONA01000017">
    <property type="protein sequence ID" value="SFE73392.1"/>
    <property type="molecule type" value="Genomic_DNA"/>
</dbReference>
<keyword evidence="3 6" id="KW-0378">Hydrolase</keyword>
<name>A0A1I2CYT5_9BACT</name>
<sequence>MFHVEHYLLTVFLKKRLIYFVGLFCFFFLNLFRFYVSVLIFKIMKVIKGNIVDIHNREIFPGKVYFKRGFIERIERCGDNFGQYILPGFIDSHVHIESSMVVPSLFSRLVVPRGTIGVLTDPHEIGNVLGVEGVEYMIDDAKNTPLKIFFGAPSCVPATNLESSGAIIDCTGVDYLLNRKEVCFLSEMMNYVGVINNDKEVWKKIRLAQKRRIPIDGHAPGIGGEELNKYASAGISTDHECFTLKEALDKIKCGMKIQIREGSAAKNFEALVPLFNSHPDSLMLCTDDSHPHELIKDGHIDKLIKLGLKKGVDLYDLLRAASLNPVEHYNLPVGLLREGDKADFIVIDNLDEFNVKESYIDGEKVFDHRYGVLFDKKEVKIVNQFKAHEISLEDIKVMVPQNASKVNVIQCFDGSLVTDALTLDIWDDKVLESCADKDILKIVVVDRYKNKPASVGFIKGFGFKKGAIASSVAHDSHNVVAVGVEDEHIVNALNLIMENKGGLSVSSKNNQSVLPLPIGGIMSNQDGIEVGKKYANIEKMAVDMGCNLKSPFMTLSFMSLLVIPKLKIGDKGLFDGEKFEFISLFN</sequence>
<dbReference type="GO" id="GO:0006146">
    <property type="term" value="P:adenine catabolic process"/>
    <property type="evidence" value="ECO:0007669"/>
    <property type="project" value="InterPro"/>
</dbReference>
<dbReference type="InterPro" id="IPR006680">
    <property type="entry name" value="Amidohydro-rel"/>
</dbReference>
<evidence type="ECO:0000256" key="3">
    <source>
        <dbReference type="ARBA" id="ARBA00022801"/>
    </source>
</evidence>
<comment type="cofactor">
    <cofactor evidence="6">
        <name>Mn(2+)</name>
        <dbReference type="ChEBI" id="CHEBI:29035"/>
    </cofactor>
</comment>
<dbReference type="STRING" id="385682.SAMN05444380_11753"/>
<dbReference type="NCBIfam" id="TIGR01178">
    <property type="entry name" value="ade"/>
    <property type="match status" value="1"/>
</dbReference>
<dbReference type="EC" id="3.5.4.2" evidence="2 6"/>
<comment type="similarity">
    <text evidence="1 6">Belongs to the metallo-dependent hydrolases superfamily. Adenine deaminase family.</text>
</comment>
<evidence type="ECO:0000256" key="5">
    <source>
        <dbReference type="ARBA" id="ARBA00047720"/>
    </source>
</evidence>
<evidence type="ECO:0000256" key="1">
    <source>
        <dbReference type="ARBA" id="ARBA00006773"/>
    </source>
</evidence>
<keyword evidence="7" id="KW-0472">Membrane</keyword>
<dbReference type="CDD" id="cd01295">
    <property type="entry name" value="AdeC"/>
    <property type="match status" value="1"/>
</dbReference>
<dbReference type="Pfam" id="PF13382">
    <property type="entry name" value="Adenine_deam_C"/>
    <property type="match status" value="1"/>
</dbReference>
<dbReference type="eggNOG" id="COG1001">
    <property type="taxonomic scope" value="Bacteria"/>
</dbReference>
<evidence type="ECO:0000259" key="8">
    <source>
        <dbReference type="Pfam" id="PF01979"/>
    </source>
</evidence>
<feature type="transmembrane region" description="Helical" evidence="7">
    <location>
        <begin position="17"/>
        <end position="41"/>
    </location>
</feature>
<evidence type="ECO:0000259" key="9">
    <source>
        <dbReference type="Pfam" id="PF13382"/>
    </source>
</evidence>
<dbReference type="InterPro" id="IPR006679">
    <property type="entry name" value="Adenine_deam"/>
</dbReference>
<feature type="domain" description="Amidohydrolase-related" evidence="8">
    <location>
        <begin position="84"/>
        <end position="364"/>
    </location>
</feature>
<organism evidence="10 11">
    <name type="scientific">Thermophagus xiamenensis</name>
    <dbReference type="NCBI Taxonomy" id="385682"/>
    <lineage>
        <taxon>Bacteria</taxon>
        <taxon>Pseudomonadati</taxon>
        <taxon>Bacteroidota</taxon>
        <taxon>Bacteroidia</taxon>
        <taxon>Marinilabiliales</taxon>
        <taxon>Marinilabiliaceae</taxon>
        <taxon>Thermophagus</taxon>
    </lineage>
</organism>
<dbReference type="Gene3D" id="3.20.20.140">
    <property type="entry name" value="Metal-dependent hydrolases"/>
    <property type="match status" value="1"/>
</dbReference>
<dbReference type="Pfam" id="PF01979">
    <property type="entry name" value="Amidohydro_1"/>
    <property type="match status" value="1"/>
</dbReference>
<protein>
    <recommendedName>
        <fullName evidence="2 6">Adenine deaminase</fullName>
        <shortName evidence="6">Adenase</shortName>
        <shortName evidence="6">Adenine aminase</shortName>
        <ecNumber evidence="2 6">3.5.4.2</ecNumber>
    </recommendedName>
</protein>
<dbReference type="SUPFAM" id="SSF51556">
    <property type="entry name" value="Metallo-dependent hydrolases"/>
    <property type="match status" value="1"/>
</dbReference>
<reference evidence="10 11" key="1">
    <citation type="submission" date="2016-10" db="EMBL/GenBank/DDBJ databases">
        <authorList>
            <person name="de Groot N.N."/>
        </authorList>
    </citation>
    <scope>NUCLEOTIDE SEQUENCE [LARGE SCALE GENOMIC DNA]</scope>
    <source>
        <strain evidence="10 11">DSM 19012</strain>
    </source>
</reference>
<dbReference type="FunCoup" id="A0A1I2CYT5">
    <property type="interactions" value="112"/>
</dbReference>
<dbReference type="SUPFAM" id="SSF51338">
    <property type="entry name" value="Composite domain of metallo-dependent hydrolases"/>
    <property type="match status" value="1"/>
</dbReference>